<dbReference type="CDD" id="cd00383">
    <property type="entry name" value="trans_reg_C"/>
    <property type="match status" value="1"/>
</dbReference>
<protein>
    <submittedName>
        <fullName evidence="10">Response regulator</fullName>
    </submittedName>
</protein>
<evidence type="ECO:0000256" key="5">
    <source>
        <dbReference type="ARBA" id="ARBA00023163"/>
    </source>
</evidence>
<dbReference type="SUPFAM" id="SSF52172">
    <property type="entry name" value="CheY-like"/>
    <property type="match status" value="1"/>
</dbReference>
<gene>
    <name evidence="10" type="ORF">GR138_10505</name>
</gene>
<dbReference type="RefSeq" id="WP_160859067.1">
    <property type="nucleotide sequence ID" value="NZ_WUMK01000003.1"/>
</dbReference>
<dbReference type="OrthoDB" id="9802426at2"/>
<dbReference type="GO" id="GO:0006355">
    <property type="term" value="P:regulation of DNA-templated transcription"/>
    <property type="evidence" value="ECO:0007669"/>
    <property type="project" value="InterPro"/>
</dbReference>
<feature type="domain" description="Response regulatory" evidence="8">
    <location>
        <begin position="2"/>
        <end position="116"/>
    </location>
</feature>
<feature type="DNA-binding region" description="OmpR/PhoB-type" evidence="7">
    <location>
        <begin position="125"/>
        <end position="223"/>
    </location>
</feature>
<dbReference type="InterPro" id="IPR001867">
    <property type="entry name" value="OmpR/PhoB-type_DNA-bd"/>
</dbReference>
<accession>A0A6N8SE84</accession>
<evidence type="ECO:0000256" key="7">
    <source>
        <dbReference type="PROSITE-ProRule" id="PRU01091"/>
    </source>
</evidence>
<dbReference type="CDD" id="cd19935">
    <property type="entry name" value="REC_OmpR_CusR-like"/>
    <property type="match status" value="1"/>
</dbReference>
<evidence type="ECO:0000259" key="9">
    <source>
        <dbReference type="PROSITE" id="PS51755"/>
    </source>
</evidence>
<keyword evidence="11" id="KW-1185">Reference proteome</keyword>
<evidence type="ECO:0000256" key="3">
    <source>
        <dbReference type="ARBA" id="ARBA00023015"/>
    </source>
</evidence>
<keyword evidence="5" id="KW-0804">Transcription</keyword>
<dbReference type="GO" id="GO:0000976">
    <property type="term" value="F:transcription cis-regulatory region binding"/>
    <property type="evidence" value="ECO:0007669"/>
    <property type="project" value="TreeGrafter"/>
</dbReference>
<keyword evidence="2" id="KW-0902">Two-component regulatory system</keyword>
<evidence type="ECO:0000313" key="11">
    <source>
        <dbReference type="Proteomes" id="UP000435802"/>
    </source>
</evidence>
<feature type="domain" description="OmpR/PhoB-type" evidence="9">
    <location>
        <begin position="125"/>
        <end position="223"/>
    </location>
</feature>
<dbReference type="InterPro" id="IPR036388">
    <property type="entry name" value="WH-like_DNA-bd_sf"/>
</dbReference>
<dbReference type="PROSITE" id="PS50110">
    <property type="entry name" value="RESPONSE_REGULATORY"/>
    <property type="match status" value="1"/>
</dbReference>
<dbReference type="InterPro" id="IPR016032">
    <property type="entry name" value="Sig_transdc_resp-reg_C-effctor"/>
</dbReference>
<evidence type="ECO:0000256" key="6">
    <source>
        <dbReference type="PROSITE-ProRule" id="PRU00169"/>
    </source>
</evidence>
<organism evidence="10 11">
    <name type="scientific">Shinella kummerowiae</name>
    <dbReference type="NCBI Taxonomy" id="417745"/>
    <lineage>
        <taxon>Bacteria</taxon>
        <taxon>Pseudomonadati</taxon>
        <taxon>Pseudomonadota</taxon>
        <taxon>Alphaproteobacteria</taxon>
        <taxon>Hyphomicrobiales</taxon>
        <taxon>Rhizobiaceae</taxon>
        <taxon>Shinella</taxon>
    </lineage>
</organism>
<keyword evidence="4 7" id="KW-0238">DNA-binding</keyword>
<sequence>MKILLVEDDQTTGSYIQKGLSTAGHAVDWLRDGRDALAAGLDVGYDALVVDRMIPGLDGLNLVKSLRAASVRTPVLFLTAMSSVDDRVEGLDAGGDDYLVKPFAFSELTARINALVRRPPMATERTKLQVGDLEMDLVARTAYRDGQRIDLLPREFSLLELLMRNEGRVLTKTMFLEKIWNFNFDPQSSVVETHISRLRAKIDRPFATPLLHTVKNTGYTLHARR</sequence>
<dbReference type="SMART" id="SM00862">
    <property type="entry name" value="Trans_reg_C"/>
    <property type="match status" value="1"/>
</dbReference>
<dbReference type="PROSITE" id="PS51755">
    <property type="entry name" value="OMPR_PHOB"/>
    <property type="match status" value="1"/>
</dbReference>
<keyword evidence="3" id="KW-0805">Transcription regulation</keyword>
<dbReference type="AlphaFoldDB" id="A0A6N8SE84"/>
<evidence type="ECO:0000256" key="2">
    <source>
        <dbReference type="ARBA" id="ARBA00023012"/>
    </source>
</evidence>
<dbReference type="PANTHER" id="PTHR48111:SF76">
    <property type="entry name" value="TWO-COMPONENT RESPONSE REGULATOR"/>
    <property type="match status" value="1"/>
</dbReference>
<dbReference type="GO" id="GO:0005829">
    <property type="term" value="C:cytosol"/>
    <property type="evidence" value="ECO:0007669"/>
    <property type="project" value="TreeGrafter"/>
</dbReference>
<dbReference type="GO" id="GO:0032993">
    <property type="term" value="C:protein-DNA complex"/>
    <property type="evidence" value="ECO:0007669"/>
    <property type="project" value="TreeGrafter"/>
</dbReference>
<dbReference type="Pfam" id="PF00486">
    <property type="entry name" value="Trans_reg_C"/>
    <property type="match status" value="1"/>
</dbReference>
<dbReference type="SUPFAM" id="SSF46894">
    <property type="entry name" value="C-terminal effector domain of the bipartite response regulators"/>
    <property type="match status" value="1"/>
</dbReference>
<evidence type="ECO:0000259" key="8">
    <source>
        <dbReference type="PROSITE" id="PS50110"/>
    </source>
</evidence>
<dbReference type="InterPro" id="IPR011006">
    <property type="entry name" value="CheY-like_superfamily"/>
</dbReference>
<dbReference type="InterPro" id="IPR001789">
    <property type="entry name" value="Sig_transdc_resp-reg_receiver"/>
</dbReference>
<comment type="caution">
    <text evidence="10">The sequence shown here is derived from an EMBL/GenBank/DDBJ whole genome shotgun (WGS) entry which is preliminary data.</text>
</comment>
<dbReference type="EMBL" id="WUMK01000003">
    <property type="protein sequence ID" value="MXN45626.1"/>
    <property type="molecule type" value="Genomic_DNA"/>
</dbReference>
<evidence type="ECO:0000313" key="10">
    <source>
        <dbReference type="EMBL" id="MXN45626.1"/>
    </source>
</evidence>
<dbReference type="PANTHER" id="PTHR48111">
    <property type="entry name" value="REGULATOR OF RPOS"/>
    <property type="match status" value="1"/>
</dbReference>
<evidence type="ECO:0000256" key="4">
    <source>
        <dbReference type="ARBA" id="ARBA00023125"/>
    </source>
</evidence>
<keyword evidence="1 6" id="KW-0597">Phosphoprotein</keyword>
<dbReference type="FunFam" id="1.10.10.10:FF:000005">
    <property type="entry name" value="Two-component system response regulator"/>
    <property type="match status" value="1"/>
</dbReference>
<dbReference type="SMART" id="SM00448">
    <property type="entry name" value="REC"/>
    <property type="match status" value="1"/>
</dbReference>
<dbReference type="Gene3D" id="3.40.50.2300">
    <property type="match status" value="1"/>
</dbReference>
<name>A0A6N8SE84_9HYPH</name>
<dbReference type="Pfam" id="PF00072">
    <property type="entry name" value="Response_reg"/>
    <property type="match status" value="1"/>
</dbReference>
<dbReference type="Proteomes" id="UP000435802">
    <property type="component" value="Unassembled WGS sequence"/>
</dbReference>
<proteinExistence type="predicted"/>
<dbReference type="GO" id="GO:0000156">
    <property type="term" value="F:phosphorelay response regulator activity"/>
    <property type="evidence" value="ECO:0007669"/>
    <property type="project" value="TreeGrafter"/>
</dbReference>
<feature type="modified residue" description="4-aspartylphosphate" evidence="6">
    <location>
        <position position="51"/>
    </location>
</feature>
<dbReference type="Gene3D" id="1.10.10.10">
    <property type="entry name" value="Winged helix-like DNA-binding domain superfamily/Winged helix DNA-binding domain"/>
    <property type="match status" value="1"/>
</dbReference>
<evidence type="ECO:0000256" key="1">
    <source>
        <dbReference type="ARBA" id="ARBA00022553"/>
    </source>
</evidence>
<dbReference type="InterPro" id="IPR039420">
    <property type="entry name" value="WalR-like"/>
</dbReference>
<reference evidence="10 11" key="1">
    <citation type="submission" date="2019-12" db="EMBL/GenBank/DDBJ databases">
        <title>Shinella kummerowiae sp. nov., a symbiotic bacterium isolated from root nodules of the herbal legume Kummerowia stipulacea.</title>
        <authorList>
            <person name="Gao J."/>
        </authorList>
    </citation>
    <scope>NUCLEOTIDE SEQUENCE [LARGE SCALE GENOMIC DNA]</scope>
    <source>
        <strain evidence="10 11">CCBAU 25048</strain>
    </source>
</reference>
<dbReference type="Gene3D" id="6.10.250.690">
    <property type="match status" value="1"/>
</dbReference>